<dbReference type="OrthoDB" id="1673646at2"/>
<proteinExistence type="predicted"/>
<gene>
    <name evidence="2" type="ORF">EKH79_12635</name>
</gene>
<comment type="caution">
    <text evidence="2">The sequence shown here is derived from an EMBL/GenBank/DDBJ whole genome shotgun (WGS) entry which is preliminary data.</text>
</comment>
<evidence type="ECO:0000313" key="3">
    <source>
        <dbReference type="Proteomes" id="UP000267077"/>
    </source>
</evidence>
<dbReference type="RefSeq" id="WP_126674178.1">
    <property type="nucleotide sequence ID" value="NZ_RYZR01000006.1"/>
</dbReference>
<dbReference type="EMBL" id="RYZR01000006">
    <property type="protein sequence ID" value="RUL63242.1"/>
    <property type="molecule type" value="Genomic_DNA"/>
</dbReference>
<evidence type="ECO:0000313" key="2">
    <source>
        <dbReference type="EMBL" id="RUL63242.1"/>
    </source>
</evidence>
<sequence>MGTCERCRDGSVFQRAITMAFQPIINVIDKTTFAHEALVRGQDGASASDILSTVDDVNRFAFDQLCRITALEWAGRLKPPALLSINFMPNAVYDAYHCLLGTVAAAKRVDWPLSRIIFEVNEQEAVADLDRLLVVLKAYRAQGILTAIDDFGAAYSGLNLLADFQPDLLKLDLALIKGISLDKNRRAIIRHTVSMCDELGIKIIAEGVETADDSLALHDLGIPLQQGYLFARPQVEALPLPHFNA</sequence>
<reference evidence="2 3" key="1">
    <citation type="submission" date="2018-12" db="EMBL/GenBank/DDBJ databases">
        <title>Dyella dinghuensis sp. nov. DHOA06 and Dyella choica sp. nov. 4M-K27, isolated from forest soil.</title>
        <authorList>
            <person name="Qiu L.-H."/>
            <person name="Gao Z.-H."/>
        </authorList>
    </citation>
    <scope>NUCLEOTIDE SEQUENCE [LARGE SCALE GENOMIC DNA]</scope>
    <source>
        <strain evidence="2 3">DHOA06</strain>
    </source>
</reference>
<dbReference type="GO" id="GO:0071111">
    <property type="term" value="F:cyclic-guanylate-specific phosphodiesterase activity"/>
    <property type="evidence" value="ECO:0007669"/>
    <property type="project" value="InterPro"/>
</dbReference>
<evidence type="ECO:0000259" key="1">
    <source>
        <dbReference type="PROSITE" id="PS50883"/>
    </source>
</evidence>
<dbReference type="PANTHER" id="PTHR33121">
    <property type="entry name" value="CYCLIC DI-GMP PHOSPHODIESTERASE PDEF"/>
    <property type="match status" value="1"/>
</dbReference>
<keyword evidence="3" id="KW-1185">Reference proteome</keyword>
<dbReference type="Pfam" id="PF00563">
    <property type="entry name" value="EAL"/>
    <property type="match status" value="1"/>
</dbReference>
<protein>
    <submittedName>
        <fullName evidence="2">EAL domain-containing protein</fullName>
    </submittedName>
</protein>
<dbReference type="CDD" id="cd01948">
    <property type="entry name" value="EAL"/>
    <property type="match status" value="1"/>
</dbReference>
<dbReference type="PANTHER" id="PTHR33121:SF15">
    <property type="entry name" value="BLUE LIGHT- AND TEMPERATURE-REGULATED ANTIREPRESSOR BLUF"/>
    <property type="match status" value="1"/>
</dbReference>
<dbReference type="Proteomes" id="UP000267077">
    <property type="component" value="Unassembled WGS sequence"/>
</dbReference>
<dbReference type="AlphaFoldDB" id="A0A3S0PBG5"/>
<dbReference type="InterPro" id="IPR035919">
    <property type="entry name" value="EAL_sf"/>
</dbReference>
<dbReference type="Gene3D" id="3.20.20.450">
    <property type="entry name" value="EAL domain"/>
    <property type="match status" value="1"/>
</dbReference>
<feature type="domain" description="EAL" evidence="1">
    <location>
        <begin position="1"/>
        <end position="245"/>
    </location>
</feature>
<dbReference type="SMART" id="SM00052">
    <property type="entry name" value="EAL"/>
    <property type="match status" value="1"/>
</dbReference>
<accession>A0A3S0PBG5</accession>
<organism evidence="2 3">
    <name type="scientific">Dyella dinghuensis</name>
    <dbReference type="NCBI Taxonomy" id="1920169"/>
    <lineage>
        <taxon>Bacteria</taxon>
        <taxon>Pseudomonadati</taxon>
        <taxon>Pseudomonadota</taxon>
        <taxon>Gammaproteobacteria</taxon>
        <taxon>Lysobacterales</taxon>
        <taxon>Rhodanobacteraceae</taxon>
        <taxon>Dyella</taxon>
    </lineage>
</organism>
<dbReference type="InterPro" id="IPR001633">
    <property type="entry name" value="EAL_dom"/>
</dbReference>
<dbReference type="InterPro" id="IPR050706">
    <property type="entry name" value="Cyclic-di-GMP_PDE-like"/>
</dbReference>
<dbReference type="PROSITE" id="PS50883">
    <property type="entry name" value="EAL"/>
    <property type="match status" value="1"/>
</dbReference>
<name>A0A3S0PBG5_9GAMM</name>
<dbReference type="SUPFAM" id="SSF141868">
    <property type="entry name" value="EAL domain-like"/>
    <property type="match status" value="1"/>
</dbReference>